<dbReference type="EMBL" id="BAAAHB010000111">
    <property type="protein sequence ID" value="GAA0489496.1"/>
    <property type="molecule type" value="Genomic_DNA"/>
</dbReference>
<comment type="caution">
    <text evidence="1">The sequence shown here is derived from an EMBL/GenBank/DDBJ whole genome shotgun (WGS) entry which is preliminary data.</text>
</comment>
<evidence type="ECO:0000313" key="1">
    <source>
        <dbReference type="EMBL" id="GAA0489496.1"/>
    </source>
</evidence>
<dbReference type="Proteomes" id="UP001499895">
    <property type="component" value="Unassembled WGS sequence"/>
</dbReference>
<keyword evidence="2" id="KW-1185">Reference proteome</keyword>
<gene>
    <name evidence="1" type="ORF">GCM10009544_58240</name>
</gene>
<organism evidence="1 2">
    <name type="scientific">Streptomyces stramineus</name>
    <dbReference type="NCBI Taxonomy" id="173861"/>
    <lineage>
        <taxon>Bacteria</taxon>
        <taxon>Bacillati</taxon>
        <taxon>Actinomycetota</taxon>
        <taxon>Actinomycetes</taxon>
        <taxon>Kitasatosporales</taxon>
        <taxon>Streptomycetaceae</taxon>
        <taxon>Streptomyces</taxon>
    </lineage>
</organism>
<sequence length="148" mass="15926">MVRPHDLPAGPKLRCMAEAFVSGDEHPACGICPSRRFPLGEFDVHERPSSDCPFRPADGHRYTAAGVPVCVHPHKVGIPAGRYKSDGISLAGGLQWPDDAAELDAYLHEVLHSAAPGMLELLIEQATTELPAVFPDVDVITTLRRALG</sequence>
<protein>
    <submittedName>
        <fullName evidence="1">Uncharacterized protein</fullName>
    </submittedName>
</protein>
<name>A0ABN1B428_9ACTN</name>
<accession>A0ABN1B428</accession>
<proteinExistence type="predicted"/>
<evidence type="ECO:0000313" key="2">
    <source>
        <dbReference type="Proteomes" id="UP001499895"/>
    </source>
</evidence>
<reference evidence="1 2" key="1">
    <citation type="journal article" date="2019" name="Int. J. Syst. Evol. Microbiol.">
        <title>The Global Catalogue of Microorganisms (GCM) 10K type strain sequencing project: providing services to taxonomists for standard genome sequencing and annotation.</title>
        <authorList>
            <consortium name="The Broad Institute Genomics Platform"/>
            <consortium name="The Broad Institute Genome Sequencing Center for Infectious Disease"/>
            <person name="Wu L."/>
            <person name="Ma J."/>
        </authorList>
    </citation>
    <scope>NUCLEOTIDE SEQUENCE [LARGE SCALE GENOMIC DNA]</scope>
    <source>
        <strain evidence="1 2">JCM 10649</strain>
    </source>
</reference>